<keyword evidence="1" id="KW-1133">Transmembrane helix</keyword>
<evidence type="ECO:0000256" key="1">
    <source>
        <dbReference type="SAM" id="Phobius"/>
    </source>
</evidence>
<protein>
    <submittedName>
        <fullName evidence="2">Uncharacterized protein</fullName>
    </submittedName>
</protein>
<name>A0ABQ8IUE1_DERPT</name>
<keyword evidence="1" id="KW-0812">Transmembrane</keyword>
<reference evidence="2 3" key="2">
    <citation type="journal article" date="2022" name="Mol. Biol. Evol.">
        <title>Comparative Genomics Reveals Insights into the Divergent Evolution of Astigmatic Mites and Household Pest Adaptations.</title>
        <authorList>
            <person name="Xiong Q."/>
            <person name="Wan A.T."/>
            <person name="Liu X."/>
            <person name="Fung C.S."/>
            <person name="Xiao X."/>
            <person name="Malainual N."/>
            <person name="Hou J."/>
            <person name="Wang L."/>
            <person name="Wang M."/>
            <person name="Yang K.Y."/>
            <person name="Cui Y."/>
            <person name="Leung E.L."/>
            <person name="Nong W."/>
            <person name="Shin S.K."/>
            <person name="Au S.W."/>
            <person name="Jeong K.Y."/>
            <person name="Chew F.T."/>
            <person name="Hui J.H."/>
            <person name="Leung T.F."/>
            <person name="Tungtrongchitr A."/>
            <person name="Zhong N."/>
            <person name="Liu Z."/>
            <person name="Tsui S.K."/>
        </authorList>
    </citation>
    <scope>NUCLEOTIDE SEQUENCE [LARGE SCALE GENOMIC DNA]</scope>
    <source>
        <strain evidence="2">Derp</strain>
    </source>
</reference>
<keyword evidence="1" id="KW-0472">Membrane</keyword>
<keyword evidence="3" id="KW-1185">Reference proteome</keyword>
<gene>
    <name evidence="2" type="ORF">DERP_009522</name>
</gene>
<evidence type="ECO:0000313" key="3">
    <source>
        <dbReference type="Proteomes" id="UP000887458"/>
    </source>
</evidence>
<evidence type="ECO:0000313" key="2">
    <source>
        <dbReference type="EMBL" id="KAH9413923.1"/>
    </source>
</evidence>
<organism evidence="2 3">
    <name type="scientific">Dermatophagoides pteronyssinus</name>
    <name type="common">European house dust mite</name>
    <dbReference type="NCBI Taxonomy" id="6956"/>
    <lineage>
        <taxon>Eukaryota</taxon>
        <taxon>Metazoa</taxon>
        <taxon>Ecdysozoa</taxon>
        <taxon>Arthropoda</taxon>
        <taxon>Chelicerata</taxon>
        <taxon>Arachnida</taxon>
        <taxon>Acari</taxon>
        <taxon>Acariformes</taxon>
        <taxon>Sarcoptiformes</taxon>
        <taxon>Astigmata</taxon>
        <taxon>Psoroptidia</taxon>
        <taxon>Analgoidea</taxon>
        <taxon>Pyroglyphidae</taxon>
        <taxon>Dermatophagoidinae</taxon>
        <taxon>Dermatophagoides</taxon>
    </lineage>
</organism>
<feature type="transmembrane region" description="Helical" evidence="1">
    <location>
        <begin position="23"/>
        <end position="44"/>
    </location>
</feature>
<accession>A0ABQ8IUE1</accession>
<reference evidence="2 3" key="1">
    <citation type="journal article" date="2018" name="J. Allergy Clin. Immunol.">
        <title>High-quality assembly of Dermatophagoides pteronyssinus genome and transcriptome reveals a wide range of novel allergens.</title>
        <authorList>
            <person name="Liu X.Y."/>
            <person name="Yang K.Y."/>
            <person name="Wang M.Q."/>
            <person name="Kwok J.S."/>
            <person name="Zeng X."/>
            <person name="Yang Z."/>
            <person name="Xiao X.J."/>
            <person name="Lau C.P."/>
            <person name="Li Y."/>
            <person name="Huang Z.M."/>
            <person name="Ba J.G."/>
            <person name="Yim A.K."/>
            <person name="Ouyang C.Y."/>
            <person name="Ngai S.M."/>
            <person name="Chan T.F."/>
            <person name="Leung E.L."/>
            <person name="Liu L."/>
            <person name="Liu Z.G."/>
            <person name="Tsui S.K."/>
        </authorList>
    </citation>
    <scope>NUCLEOTIDE SEQUENCE [LARGE SCALE GENOMIC DNA]</scope>
    <source>
        <strain evidence="2">Derp</strain>
    </source>
</reference>
<comment type="caution">
    <text evidence="2">The sequence shown here is derived from an EMBL/GenBank/DDBJ whole genome shotgun (WGS) entry which is preliminary data.</text>
</comment>
<sequence>MYLITFPKKTTAEKKNVENDFDFHSFSLIHFIAMLNLSMSYCLLEIKIQETKGFSLKYNNR</sequence>
<proteinExistence type="predicted"/>
<dbReference type="Proteomes" id="UP000887458">
    <property type="component" value="Unassembled WGS sequence"/>
</dbReference>
<dbReference type="EMBL" id="NJHN03000117">
    <property type="protein sequence ID" value="KAH9413923.1"/>
    <property type="molecule type" value="Genomic_DNA"/>
</dbReference>